<accession>A0A9W7BM49</accession>
<organism evidence="1 2">
    <name type="scientific">Triparma laevis f. inornata</name>
    <dbReference type="NCBI Taxonomy" id="1714386"/>
    <lineage>
        <taxon>Eukaryota</taxon>
        <taxon>Sar</taxon>
        <taxon>Stramenopiles</taxon>
        <taxon>Ochrophyta</taxon>
        <taxon>Bolidophyceae</taxon>
        <taxon>Parmales</taxon>
        <taxon>Triparmaceae</taxon>
        <taxon>Triparma</taxon>
    </lineage>
</organism>
<sequence>MQIGEEFVTGDREVVDKIVAWNEGSKELEEDWQFKGDQAVFGVRVSARIEGVNCPELIVSAVWKREAPSGSWWDIWVLPEVLARLALGWNARARLILYCLTVKLLSKST</sequence>
<reference evidence="2" key="1">
    <citation type="journal article" date="2023" name="Commun. Biol.">
        <title>Genome analysis of Parmales, the sister group of diatoms, reveals the evolutionary specialization of diatoms from phago-mixotrophs to photoautotrophs.</title>
        <authorList>
            <person name="Ban H."/>
            <person name="Sato S."/>
            <person name="Yoshikawa S."/>
            <person name="Yamada K."/>
            <person name="Nakamura Y."/>
            <person name="Ichinomiya M."/>
            <person name="Sato N."/>
            <person name="Blanc-Mathieu R."/>
            <person name="Endo H."/>
            <person name="Kuwata A."/>
            <person name="Ogata H."/>
        </authorList>
    </citation>
    <scope>NUCLEOTIDE SEQUENCE [LARGE SCALE GENOMIC DNA]</scope>
</reference>
<protein>
    <submittedName>
        <fullName evidence="1">Uncharacterized protein</fullName>
    </submittedName>
</protein>
<name>A0A9W7BM49_9STRA</name>
<evidence type="ECO:0000313" key="1">
    <source>
        <dbReference type="EMBL" id="GMH93791.1"/>
    </source>
</evidence>
<evidence type="ECO:0000313" key="2">
    <source>
        <dbReference type="Proteomes" id="UP001162640"/>
    </source>
</evidence>
<proteinExistence type="predicted"/>
<dbReference type="AlphaFoldDB" id="A0A9W7BM49"/>
<dbReference type="Proteomes" id="UP001162640">
    <property type="component" value="Unassembled WGS sequence"/>
</dbReference>
<dbReference type="EMBL" id="BLQM01000535">
    <property type="protein sequence ID" value="GMH93791.1"/>
    <property type="molecule type" value="Genomic_DNA"/>
</dbReference>
<gene>
    <name evidence="1" type="ORF">TL16_g12722</name>
</gene>
<comment type="caution">
    <text evidence="1">The sequence shown here is derived from an EMBL/GenBank/DDBJ whole genome shotgun (WGS) entry which is preliminary data.</text>
</comment>